<dbReference type="GO" id="GO:0046872">
    <property type="term" value="F:metal ion binding"/>
    <property type="evidence" value="ECO:0007669"/>
    <property type="project" value="UniProtKB-KW"/>
</dbReference>
<evidence type="ECO:0000256" key="10">
    <source>
        <dbReference type="SAM" id="MobiDB-lite"/>
    </source>
</evidence>
<accession>A0AAJ7E309</accession>
<keyword evidence="4" id="KW-0479">Metal-binding</keyword>
<dbReference type="InterPro" id="IPR001932">
    <property type="entry name" value="PPM-type_phosphatase-like_dom"/>
</dbReference>
<protein>
    <recommendedName>
        <fullName evidence="3">protein-serine/threonine phosphatase</fullName>
        <ecNumber evidence="3">3.1.3.16</ecNumber>
    </recommendedName>
</protein>
<proteinExistence type="inferred from homology"/>
<dbReference type="Pfam" id="PF00481">
    <property type="entry name" value="PP2C"/>
    <property type="match status" value="2"/>
</dbReference>
<dbReference type="Gene3D" id="3.60.40.10">
    <property type="entry name" value="PPM-type phosphatase domain"/>
    <property type="match status" value="2"/>
</dbReference>
<dbReference type="PANTHER" id="PTHR13832:SF803">
    <property type="entry name" value="PROTEIN PHOSPHATASE 1G"/>
    <property type="match status" value="1"/>
</dbReference>
<gene>
    <name evidence="13" type="primary">LOC105368631</name>
</gene>
<dbReference type="Proteomes" id="UP000695007">
    <property type="component" value="Unplaced"/>
</dbReference>
<evidence type="ECO:0000256" key="3">
    <source>
        <dbReference type="ARBA" id="ARBA00013081"/>
    </source>
</evidence>
<dbReference type="InterPro" id="IPR000222">
    <property type="entry name" value="PP2C_BS"/>
</dbReference>
<feature type="domain" description="PPM-type phosphatase" evidence="11">
    <location>
        <begin position="23"/>
        <end position="612"/>
    </location>
</feature>
<dbReference type="PROSITE" id="PS51746">
    <property type="entry name" value="PPM_2"/>
    <property type="match status" value="1"/>
</dbReference>
<dbReference type="AlphaFoldDB" id="A0AAJ7E309"/>
<feature type="compositionally biased region" description="Polar residues" evidence="10">
    <location>
        <begin position="235"/>
        <end position="251"/>
    </location>
</feature>
<evidence type="ECO:0000256" key="5">
    <source>
        <dbReference type="ARBA" id="ARBA00022801"/>
    </source>
</evidence>
<dbReference type="RefSeq" id="XP_011505992.1">
    <property type="nucleotide sequence ID" value="XM_011507690.1"/>
</dbReference>
<dbReference type="CDD" id="cd00143">
    <property type="entry name" value="PP2Cc"/>
    <property type="match status" value="2"/>
</dbReference>
<dbReference type="InterPro" id="IPR036457">
    <property type="entry name" value="PPM-type-like_dom_sf"/>
</dbReference>
<evidence type="ECO:0000256" key="2">
    <source>
        <dbReference type="ARBA" id="ARBA00006702"/>
    </source>
</evidence>
<dbReference type="SUPFAM" id="SSF81606">
    <property type="entry name" value="PP2C-like"/>
    <property type="match status" value="2"/>
</dbReference>
<keyword evidence="7 9" id="KW-0904">Protein phosphatase</keyword>
<evidence type="ECO:0000313" key="13">
    <source>
        <dbReference type="RefSeq" id="XP_011505992.1"/>
    </source>
</evidence>
<evidence type="ECO:0000256" key="1">
    <source>
        <dbReference type="ARBA" id="ARBA00001936"/>
    </source>
</evidence>
<keyword evidence="8" id="KW-0464">Manganese</keyword>
<reference evidence="13" key="1">
    <citation type="submission" date="2025-08" db="UniProtKB">
        <authorList>
            <consortium name="RefSeq"/>
        </authorList>
    </citation>
    <scope>IDENTIFICATION</scope>
</reference>
<comment type="cofactor">
    <cofactor evidence="1">
        <name>Mn(2+)</name>
        <dbReference type="ChEBI" id="CHEBI:29035"/>
    </cofactor>
</comment>
<dbReference type="PANTHER" id="PTHR13832">
    <property type="entry name" value="PROTEIN PHOSPHATASE 2C"/>
    <property type="match status" value="1"/>
</dbReference>
<dbReference type="InterPro" id="IPR015655">
    <property type="entry name" value="PP2C"/>
</dbReference>
<organism evidence="12 13">
    <name type="scientific">Ceratosolen solmsi marchali</name>
    <dbReference type="NCBI Taxonomy" id="326594"/>
    <lineage>
        <taxon>Eukaryota</taxon>
        <taxon>Metazoa</taxon>
        <taxon>Ecdysozoa</taxon>
        <taxon>Arthropoda</taxon>
        <taxon>Hexapoda</taxon>
        <taxon>Insecta</taxon>
        <taxon>Pterygota</taxon>
        <taxon>Neoptera</taxon>
        <taxon>Endopterygota</taxon>
        <taxon>Hymenoptera</taxon>
        <taxon>Apocrita</taxon>
        <taxon>Proctotrupomorpha</taxon>
        <taxon>Chalcidoidea</taxon>
        <taxon>Agaonidae</taxon>
        <taxon>Agaoninae</taxon>
        <taxon>Ceratosolen</taxon>
    </lineage>
</organism>
<dbReference type="PROSITE" id="PS01032">
    <property type="entry name" value="PPM_1"/>
    <property type="match status" value="1"/>
</dbReference>
<dbReference type="GeneID" id="105368631"/>
<evidence type="ECO:0000256" key="9">
    <source>
        <dbReference type="RuleBase" id="RU003465"/>
    </source>
</evidence>
<sequence length="665" mass="72793">MGAYLSEPITEKDSSDEIGRSIAFGASSMQGWRVSQEDSHNCCIDFDNDISLFAVYDGHGGHEVATYCSENLPNFIKSTDAYKKGDIRQALIDAFLEFDATLATPEVINILKEIAGTKLSNCEKGEDDSDVEENVNNLCMEATMPLEQVIAKYQAEVTNPDLKNVKNENCASRSHFPSPYLRSRRNKDKGACSSSGAGCSTSSSSWNTNETDVSSSSQPCESSSSTTNRKIVESAGSSEADQILDSTTSNGDVPRASQVGSSLDLEPAKSLEMPDSSEDVNDNVSPSKVVDSVSIPNEAEINGEKSTKSFEDADSSKNAGDNECSSSCTPLENGEAEQQEKISSSGRRRNHLINLYESLLNKEQDNSDEDDDEDDEENDETFDGQPESDDGDVENDDSNEDEDDEEDDEEEEDEEEEYEDEDEDDTSMEINEKPGSDSGCTAVVAILKGNDLYVANAGDSRCVLCRNGEAVELSLDHKPEDLPEMERIVKAGGKVTADGRVNGGLNLSRALGDHTYKKNKDLPPEEQMISALPDIKTATIDPDKDEFMVLACDGIWNCMSSQNVVNYIRTRLHQEPESISKICEELFNHCLAPNTRGDGTGCDNMTAIIIRFKSTKAIKEEDSVTEVSSVTKKRPLATNICTEETPCTTDDHVIEECKRFKTETC</sequence>
<evidence type="ECO:0000259" key="11">
    <source>
        <dbReference type="PROSITE" id="PS51746"/>
    </source>
</evidence>
<keyword evidence="6" id="KW-0460">Magnesium</keyword>
<evidence type="ECO:0000256" key="4">
    <source>
        <dbReference type="ARBA" id="ARBA00022723"/>
    </source>
</evidence>
<name>A0AAJ7E309_9HYME</name>
<evidence type="ECO:0000313" key="12">
    <source>
        <dbReference type="Proteomes" id="UP000695007"/>
    </source>
</evidence>
<dbReference type="KEGG" id="csol:105368631"/>
<feature type="compositionally biased region" description="Polar residues" evidence="10">
    <location>
        <begin position="316"/>
        <end position="330"/>
    </location>
</feature>
<dbReference type="GO" id="GO:0004722">
    <property type="term" value="F:protein serine/threonine phosphatase activity"/>
    <property type="evidence" value="ECO:0007669"/>
    <property type="project" value="UniProtKB-EC"/>
</dbReference>
<dbReference type="SMART" id="SM00332">
    <property type="entry name" value="PP2Cc"/>
    <property type="match status" value="1"/>
</dbReference>
<keyword evidence="12" id="KW-1185">Reference proteome</keyword>
<dbReference type="EC" id="3.1.3.16" evidence="3"/>
<feature type="compositionally biased region" description="Acidic residues" evidence="10">
    <location>
        <begin position="366"/>
        <end position="427"/>
    </location>
</feature>
<feature type="compositionally biased region" description="Low complexity" evidence="10">
    <location>
        <begin position="191"/>
        <end position="205"/>
    </location>
</feature>
<keyword evidence="5 9" id="KW-0378">Hydrolase</keyword>
<evidence type="ECO:0000256" key="6">
    <source>
        <dbReference type="ARBA" id="ARBA00022842"/>
    </source>
</evidence>
<feature type="compositionally biased region" description="Basic and acidic residues" evidence="10">
    <location>
        <begin position="302"/>
        <end position="315"/>
    </location>
</feature>
<evidence type="ECO:0000256" key="7">
    <source>
        <dbReference type="ARBA" id="ARBA00022912"/>
    </source>
</evidence>
<feature type="region of interest" description="Disordered" evidence="10">
    <location>
        <begin position="166"/>
        <end position="439"/>
    </location>
</feature>
<comment type="similarity">
    <text evidence="2 9">Belongs to the PP2C family.</text>
</comment>
<evidence type="ECO:0000256" key="8">
    <source>
        <dbReference type="ARBA" id="ARBA00023211"/>
    </source>
</evidence>
<feature type="compositionally biased region" description="Low complexity" evidence="10">
    <location>
        <begin position="214"/>
        <end position="225"/>
    </location>
</feature>